<dbReference type="PROSITE" id="PS51257">
    <property type="entry name" value="PROKAR_LIPOPROTEIN"/>
    <property type="match status" value="1"/>
</dbReference>
<dbReference type="Proteomes" id="UP000198588">
    <property type="component" value="Unassembled WGS sequence"/>
</dbReference>
<keyword evidence="1" id="KW-0812">Transmembrane</keyword>
<accession>A0A1G5ZP45</accession>
<protein>
    <submittedName>
        <fullName evidence="2">Uncharacterized protein</fullName>
    </submittedName>
</protein>
<evidence type="ECO:0000256" key="1">
    <source>
        <dbReference type="SAM" id="Phobius"/>
    </source>
</evidence>
<organism evidence="2 3">
    <name type="scientific">Mesorhizobium qingshengii</name>
    <dbReference type="NCBI Taxonomy" id="1165689"/>
    <lineage>
        <taxon>Bacteria</taxon>
        <taxon>Pseudomonadati</taxon>
        <taxon>Pseudomonadota</taxon>
        <taxon>Alphaproteobacteria</taxon>
        <taxon>Hyphomicrobiales</taxon>
        <taxon>Phyllobacteriaceae</taxon>
        <taxon>Mesorhizobium</taxon>
    </lineage>
</organism>
<keyword evidence="1" id="KW-1133">Transmembrane helix</keyword>
<name>A0A1G5ZP45_9HYPH</name>
<sequence length="70" mass="7463">MPRLVVFIIRNLLMGALIGLAVACWLAVDGTLTDHWDSSDKGYLAVAMVAYSMASTFGLGFLATALLLSE</sequence>
<evidence type="ECO:0000313" key="3">
    <source>
        <dbReference type="Proteomes" id="UP000198588"/>
    </source>
</evidence>
<evidence type="ECO:0000313" key="2">
    <source>
        <dbReference type="EMBL" id="SDA96554.1"/>
    </source>
</evidence>
<reference evidence="2 3" key="1">
    <citation type="submission" date="2016-10" db="EMBL/GenBank/DDBJ databases">
        <authorList>
            <person name="de Groot N.N."/>
        </authorList>
    </citation>
    <scope>NUCLEOTIDE SEQUENCE [LARGE SCALE GENOMIC DNA]</scope>
    <source>
        <strain evidence="2 3">CGMCC 1.12097</strain>
    </source>
</reference>
<feature type="transmembrane region" description="Helical" evidence="1">
    <location>
        <begin position="7"/>
        <end position="28"/>
    </location>
</feature>
<dbReference type="AlphaFoldDB" id="A0A1G5ZP45"/>
<gene>
    <name evidence="2" type="ORF">SAMN02927914_05671</name>
</gene>
<feature type="transmembrane region" description="Helical" evidence="1">
    <location>
        <begin position="48"/>
        <end position="68"/>
    </location>
</feature>
<keyword evidence="1" id="KW-0472">Membrane</keyword>
<dbReference type="EMBL" id="FMXM01000024">
    <property type="protein sequence ID" value="SDA96554.1"/>
    <property type="molecule type" value="Genomic_DNA"/>
</dbReference>
<proteinExistence type="predicted"/>
<dbReference type="STRING" id="1165689.SAMN02927914_05671"/>